<protein>
    <submittedName>
        <fullName evidence="1">Uncharacterized protein</fullName>
    </submittedName>
</protein>
<evidence type="ECO:0000313" key="2">
    <source>
        <dbReference type="Proteomes" id="UP000304953"/>
    </source>
</evidence>
<proteinExistence type="predicted"/>
<dbReference type="Proteomes" id="UP000304953">
    <property type="component" value="Unassembled WGS sequence"/>
</dbReference>
<accession>A0AC61S102</accession>
<reference evidence="1" key="1">
    <citation type="submission" date="2019-04" db="EMBL/GenBank/DDBJ databases">
        <title>Microbes associate with the intestines of laboratory mice.</title>
        <authorList>
            <person name="Navarre W."/>
            <person name="Wong E."/>
            <person name="Huang K."/>
            <person name="Tropini C."/>
            <person name="Ng K."/>
            <person name="Yu B."/>
        </authorList>
    </citation>
    <scope>NUCLEOTIDE SEQUENCE</scope>
    <source>
        <strain evidence="1">NM01_1-7b</strain>
    </source>
</reference>
<organism evidence="1 2">
    <name type="scientific">Petralouisia muris</name>
    <dbReference type="NCBI Taxonomy" id="3032872"/>
    <lineage>
        <taxon>Bacteria</taxon>
        <taxon>Bacillati</taxon>
        <taxon>Bacillota</taxon>
        <taxon>Clostridia</taxon>
        <taxon>Lachnospirales</taxon>
        <taxon>Lachnospiraceae</taxon>
        <taxon>Petralouisia</taxon>
    </lineage>
</organism>
<gene>
    <name evidence="1" type="ORF">E5329_02740</name>
</gene>
<sequence length="1049" mass="114873">MERRAGIGKKLLSMLLATVMFVTAQEAMAFAETDARGTDATSARNPVYDTESDTTTWNYVSFGSYPQSEVTGEALTDEIIQAIYDKAGDAWVDGVKYRRLSRTDTDNSDYFGEGDYRYFKWEKIKWRVLNQDESGILTVIADQGLDCKKYEEESSAVSWRYSTLHNWLNNTFYTTAFNANERGKLQGSTGDKVYLLTKDKAVSTEYGFSDVSTKDSQSRRMKASAYANARGAFVDAQSGYEGNCWWWLRPEYDYNSYSAGERVTKEGKIETWDFGKTYGAVLPVIQLKEESANTLNPVYNSSTDDTTWNYVSLGSYPQTEIDAESDRALYVQLENASYTESGDVQIGENRYRRVEKSDNNYSYFKWEPIIWKILRADDSELFLMSNEALDAKYYDNSSNTSYDWENSLLRSWLNDTFYNAAFSDTEKSAIINKTVQNEANPSYSTGGGNSTEDNVYLLSIQEAETSVNGFRGDSSATSSREIQSSSYACHMGADAGNSRCWLRSPGGSSSYAAIVDKTGRVDRFGSNKSSGALAVVPVLHVSKTSTAWSLIENEGQLLRVSLEHGEGMSWSISEGGSETFSAIVTGAHPFGYTCQWYHAPSADEEGTRIDGATSSSYTIENATVADSGSYYCVVTSGKYQVTSGRTNLTVTEPTTITLSDTNLDLNVGARRKLTAAITPANSSVSWWSGNSDVAKVEYSSLVAGNDYPVKYSSVEATVTAVKEGTATIYISAGNTSESCTVTVKRDGEQTGDSEQTTITAITLKPDKLSLKAGAKGEVTAALTPASANVSVKWTSDNVKAAKVESNGGTKATITAVAAGKATITAEAGGKTASCVVEVTANTNTGTDTPPPGNSSPGTSTNPTVKLAAPKLTVKLSSANAVKLSWNKVSGAAGYYVYRSTSSKGKFTKVGTTKKTSFKNSKLKSKKTYYYKVAAYKGKTVGASSNTASKKILGKLSTPKMKFSNVAAFQKFTISWNKIKNASHIEIWRKVDRKGTYKKWKTVSAKKRKVTYSYRSYTRGHTYFYQIRAYYSKDKVKVYSGYSKGLGIQL</sequence>
<dbReference type="EMBL" id="SRYA01000004">
    <property type="protein sequence ID" value="TGY97790.1"/>
    <property type="molecule type" value="Genomic_DNA"/>
</dbReference>
<comment type="caution">
    <text evidence="1">The sequence shown here is derived from an EMBL/GenBank/DDBJ whole genome shotgun (WGS) entry which is preliminary data.</text>
</comment>
<name>A0AC61S102_9FIRM</name>
<keyword evidence="2" id="KW-1185">Reference proteome</keyword>
<evidence type="ECO:0000313" key="1">
    <source>
        <dbReference type="EMBL" id="TGY97790.1"/>
    </source>
</evidence>